<comment type="caution">
    <text evidence="6">The sequence shown here is derived from an EMBL/GenBank/DDBJ whole genome shotgun (WGS) entry which is preliminary data.</text>
</comment>
<dbReference type="NCBIfam" id="TIGR01971">
    <property type="entry name" value="NuoI"/>
    <property type="match status" value="1"/>
</dbReference>
<dbReference type="PROSITE" id="PS00198">
    <property type="entry name" value="4FE4S_FER_1"/>
    <property type="match status" value="2"/>
</dbReference>
<keyword evidence="4" id="KW-0411">Iron-sulfur</keyword>
<evidence type="ECO:0000256" key="2">
    <source>
        <dbReference type="ARBA" id="ARBA00022723"/>
    </source>
</evidence>
<evidence type="ECO:0000256" key="4">
    <source>
        <dbReference type="ARBA" id="ARBA00023014"/>
    </source>
</evidence>
<reference evidence="6 7" key="1">
    <citation type="submission" date="2020-08" db="EMBL/GenBank/DDBJ databases">
        <title>Genomic Encyclopedia of Type Strains, Phase IV (KMG-IV): sequencing the most valuable type-strain genomes for metagenomic binning, comparative biology and taxonomic classification.</title>
        <authorList>
            <person name="Goeker M."/>
        </authorList>
    </citation>
    <scope>NUCLEOTIDE SEQUENCE [LARGE SCALE GENOMIC DNA]</scope>
    <source>
        <strain evidence="6 7">DSM 24661</strain>
    </source>
</reference>
<dbReference type="RefSeq" id="WP_183861455.1">
    <property type="nucleotide sequence ID" value="NZ_JACHFH010000018.1"/>
</dbReference>
<dbReference type="InterPro" id="IPR017896">
    <property type="entry name" value="4Fe4S_Fe-S-bd"/>
</dbReference>
<dbReference type="Proteomes" id="UP000559117">
    <property type="component" value="Unassembled WGS sequence"/>
</dbReference>
<feature type="domain" description="4Fe-4S ferredoxin-type" evidence="5">
    <location>
        <begin position="40"/>
        <end position="69"/>
    </location>
</feature>
<evidence type="ECO:0000313" key="6">
    <source>
        <dbReference type="EMBL" id="MBB5336480.1"/>
    </source>
</evidence>
<gene>
    <name evidence="6" type="ORF">HNR32_001629</name>
</gene>
<dbReference type="InterPro" id="IPR017900">
    <property type="entry name" value="4Fe4S_Fe_S_CS"/>
</dbReference>
<dbReference type="GO" id="GO:0046872">
    <property type="term" value="F:metal ion binding"/>
    <property type="evidence" value="ECO:0007669"/>
    <property type="project" value="UniProtKB-KW"/>
</dbReference>
<dbReference type="AlphaFoldDB" id="A0A840UJW6"/>
<dbReference type="PANTHER" id="PTHR10849">
    <property type="entry name" value="NADH DEHYDROGENASE UBIQUINONE IRON-SULFUR PROTEIN 8, MITOCHONDRIAL"/>
    <property type="match status" value="1"/>
</dbReference>
<name>A0A840UJW6_9FIRM</name>
<keyword evidence="7" id="KW-1185">Reference proteome</keyword>
<keyword evidence="1" id="KW-0004">4Fe-4S</keyword>
<dbReference type="GO" id="GO:0051539">
    <property type="term" value="F:4 iron, 4 sulfur cluster binding"/>
    <property type="evidence" value="ECO:0007669"/>
    <property type="project" value="UniProtKB-KW"/>
</dbReference>
<proteinExistence type="predicted"/>
<dbReference type="Gene3D" id="3.30.70.3270">
    <property type="match status" value="1"/>
</dbReference>
<dbReference type="GO" id="GO:0016020">
    <property type="term" value="C:membrane"/>
    <property type="evidence" value="ECO:0007669"/>
    <property type="project" value="InterPro"/>
</dbReference>
<protein>
    <submittedName>
        <fullName evidence="6">NADH-quinone oxidoreductase subunit I</fullName>
    </submittedName>
</protein>
<dbReference type="Pfam" id="PF14697">
    <property type="entry name" value="Fer4_21"/>
    <property type="match status" value="1"/>
</dbReference>
<keyword evidence="3" id="KW-0408">Iron</keyword>
<feature type="domain" description="4Fe-4S ferredoxin-type" evidence="5">
    <location>
        <begin position="78"/>
        <end position="108"/>
    </location>
</feature>
<dbReference type="SUPFAM" id="SSF46548">
    <property type="entry name" value="alpha-helical ferredoxin"/>
    <property type="match status" value="1"/>
</dbReference>
<evidence type="ECO:0000259" key="5">
    <source>
        <dbReference type="PROSITE" id="PS51379"/>
    </source>
</evidence>
<dbReference type="GO" id="GO:0016651">
    <property type="term" value="F:oxidoreductase activity, acting on NAD(P)H"/>
    <property type="evidence" value="ECO:0007669"/>
    <property type="project" value="InterPro"/>
</dbReference>
<accession>A0A840UJW6</accession>
<dbReference type="PROSITE" id="PS51379">
    <property type="entry name" value="4FE4S_FER_2"/>
    <property type="match status" value="2"/>
</dbReference>
<sequence length="134" mass="15354">MQGKGLLVGLAVTLKHFFGKKETVQYPEEKIPMTEAFRGGKLLLDEKKCISCKLCAMACPNTALDLTVEIDENKKRHMKNYIHKAGRCLYCNFCVEACPVDALSWDKNYENSCYYRENLTYDAVENNRKDEKNG</sequence>
<organism evidence="6 7">
    <name type="scientific">Pectinatus brassicae</name>
    <dbReference type="NCBI Taxonomy" id="862415"/>
    <lineage>
        <taxon>Bacteria</taxon>
        <taxon>Bacillati</taxon>
        <taxon>Bacillota</taxon>
        <taxon>Negativicutes</taxon>
        <taxon>Selenomonadales</taxon>
        <taxon>Selenomonadaceae</taxon>
        <taxon>Pectinatus</taxon>
    </lineage>
</organism>
<dbReference type="EMBL" id="JACHFH010000018">
    <property type="protein sequence ID" value="MBB5336480.1"/>
    <property type="molecule type" value="Genomic_DNA"/>
</dbReference>
<evidence type="ECO:0000256" key="3">
    <source>
        <dbReference type="ARBA" id="ARBA00023004"/>
    </source>
</evidence>
<keyword evidence="2" id="KW-0479">Metal-binding</keyword>
<evidence type="ECO:0000256" key="1">
    <source>
        <dbReference type="ARBA" id="ARBA00022485"/>
    </source>
</evidence>
<dbReference type="InterPro" id="IPR010226">
    <property type="entry name" value="NADH_quinone_OxRdtase_chainI"/>
</dbReference>
<evidence type="ECO:0000313" key="7">
    <source>
        <dbReference type="Proteomes" id="UP000559117"/>
    </source>
</evidence>